<comment type="caution">
    <text evidence="1">The sequence shown here is derived from an EMBL/GenBank/DDBJ whole genome shotgun (WGS) entry which is preliminary data.</text>
</comment>
<dbReference type="EMBL" id="MU393438">
    <property type="protein sequence ID" value="KAI4868377.1"/>
    <property type="molecule type" value="Genomic_DNA"/>
</dbReference>
<gene>
    <name evidence="1" type="ORF">F4820DRAFT_445040</name>
</gene>
<dbReference type="Proteomes" id="UP001497700">
    <property type="component" value="Unassembled WGS sequence"/>
</dbReference>
<protein>
    <submittedName>
        <fullName evidence="1">Uncharacterized protein</fullName>
    </submittedName>
</protein>
<reference evidence="1 2" key="1">
    <citation type="journal article" date="2022" name="New Phytol.">
        <title>Ecological generalism drives hyperdiversity of secondary metabolite gene clusters in xylarialean endophytes.</title>
        <authorList>
            <person name="Franco M.E.E."/>
            <person name="Wisecaver J.H."/>
            <person name="Arnold A.E."/>
            <person name="Ju Y.M."/>
            <person name="Slot J.C."/>
            <person name="Ahrendt S."/>
            <person name="Moore L.P."/>
            <person name="Eastman K.E."/>
            <person name="Scott K."/>
            <person name="Konkel Z."/>
            <person name="Mondo S.J."/>
            <person name="Kuo A."/>
            <person name="Hayes R.D."/>
            <person name="Haridas S."/>
            <person name="Andreopoulos B."/>
            <person name="Riley R."/>
            <person name="LaButti K."/>
            <person name="Pangilinan J."/>
            <person name="Lipzen A."/>
            <person name="Amirebrahimi M."/>
            <person name="Yan J."/>
            <person name="Adam C."/>
            <person name="Keymanesh K."/>
            <person name="Ng V."/>
            <person name="Louie K."/>
            <person name="Northen T."/>
            <person name="Drula E."/>
            <person name="Henrissat B."/>
            <person name="Hsieh H.M."/>
            <person name="Youens-Clark K."/>
            <person name="Lutzoni F."/>
            <person name="Miadlikowska J."/>
            <person name="Eastwood D.C."/>
            <person name="Hamelin R.C."/>
            <person name="Grigoriev I.V."/>
            <person name="U'Ren J.M."/>
        </authorList>
    </citation>
    <scope>NUCLEOTIDE SEQUENCE [LARGE SCALE GENOMIC DNA]</scope>
    <source>
        <strain evidence="1 2">CBS 119005</strain>
    </source>
</reference>
<evidence type="ECO:0000313" key="2">
    <source>
        <dbReference type="Proteomes" id="UP001497700"/>
    </source>
</evidence>
<sequence length="175" mass="19685">MPASILASSSQGPSQGPSQEGYLTPIADLALGSRISLVDIEAQAVVYSLQRKEWPYETQWTLGLPSGAYVGEGTDLVVKWNPEDRTDTFRLTLETFLTTPIIMKDGMNDVWNFEQIYHVLNEQVNFTDGSFTWPVEVIDSREGETYLYTFSTAYDYQNGHYTSYSGTLNFHVQAS</sequence>
<name>A0ACB9ZA47_9PEZI</name>
<accession>A0ACB9ZA47</accession>
<organism evidence="1 2">
    <name type="scientific">Hypoxylon rubiginosum</name>
    <dbReference type="NCBI Taxonomy" id="110542"/>
    <lineage>
        <taxon>Eukaryota</taxon>
        <taxon>Fungi</taxon>
        <taxon>Dikarya</taxon>
        <taxon>Ascomycota</taxon>
        <taxon>Pezizomycotina</taxon>
        <taxon>Sordariomycetes</taxon>
        <taxon>Xylariomycetidae</taxon>
        <taxon>Xylariales</taxon>
        <taxon>Hypoxylaceae</taxon>
        <taxon>Hypoxylon</taxon>
    </lineage>
</organism>
<keyword evidence="2" id="KW-1185">Reference proteome</keyword>
<proteinExistence type="predicted"/>
<evidence type="ECO:0000313" key="1">
    <source>
        <dbReference type="EMBL" id="KAI4868377.1"/>
    </source>
</evidence>